<sequence length="106" mass="11232">MAASVSLRSRVFAKAAIAQANATSVEQRAQVAHRAASDARAEAPVLTGEYRDGITVIVEGEDVTLSDTDETAIHKEYGTSDTPAHATLINAASRYGTYYGARPRGH</sequence>
<comment type="caution">
    <text evidence="1">The sequence shown here is derived from an EMBL/GenBank/DDBJ whole genome shotgun (WGS) entry which is preliminary data.</text>
</comment>
<name>L7LF20_9ACTN</name>
<evidence type="ECO:0000313" key="1">
    <source>
        <dbReference type="EMBL" id="GAC59341.1"/>
    </source>
</evidence>
<dbReference type="EMBL" id="BANU01000001">
    <property type="protein sequence ID" value="GAC59341.1"/>
    <property type="molecule type" value="Genomic_DNA"/>
</dbReference>
<evidence type="ECO:0000313" key="2">
    <source>
        <dbReference type="Proteomes" id="UP000035083"/>
    </source>
</evidence>
<accession>L7LF20</accession>
<proteinExistence type="predicted"/>
<dbReference type="RefSeq" id="WP_006894528.1">
    <property type="nucleotide sequence ID" value="NZ_BANU01000001.1"/>
</dbReference>
<keyword evidence="2" id="KW-1185">Reference proteome</keyword>
<gene>
    <name evidence="1" type="ORF">GSI01S_01_03080</name>
</gene>
<dbReference type="eggNOG" id="ENOG50347F1">
    <property type="taxonomic scope" value="Bacteria"/>
</dbReference>
<organism evidence="1 2">
    <name type="scientific">Gordonia sihwensis NBRC 108236</name>
    <dbReference type="NCBI Taxonomy" id="1223544"/>
    <lineage>
        <taxon>Bacteria</taxon>
        <taxon>Bacillati</taxon>
        <taxon>Actinomycetota</taxon>
        <taxon>Actinomycetes</taxon>
        <taxon>Mycobacteriales</taxon>
        <taxon>Gordoniaceae</taxon>
        <taxon>Gordonia</taxon>
    </lineage>
</organism>
<protein>
    <submittedName>
        <fullName evidence="1">Uncharacterized protein</fullName>
    </submittedName>
</protein>
<dbReference type="Proteomes" id="UP000035083">
    <property type="component" value="Unassembled WGS sequence"/>
</dbReference>
<reference evidence="1 2" key="1">
    <citation type="submission" date="2012-12" db="EMBL/GenBank/DDBJ databases">
        <title>Whole genome shotgun sequence of Gordonia sihwensis NBRC 108236.</title>
        <authorList>
            <person name="Yoshida I."/>
            <person name="Hosoyama A."/>
            <person name="Tsuchikane K."/>
            <person name="Ando Y."/>
            <person name="Baba S."/>
            <person name="Ohji S."/>
            <person name="Hamada M."/>
            <person name="Tamura T."/>
            <person name="Yamazoe A."/>
            <person name="Yamazaki S."/>
            <person name="Fujita N."/>
        </authorList>
    </citation>
    <scope>NUCLEOTIDE SEQUENCE [LARGE SCALE GENOMIC DNA]</scope>
    <source>
        <strain evidence="1 2">NBRC 108236</strain>
    </source>
</reference>
<dbReference type="AlphaFoldDB" id="L7LF20"/>